<feature type="region of interest" description="Disordered" evidence="1">
    <location>
        <begin position="229"/>
        <end position="357"/>
    </location>
</feature>
<dbReference type="RefSeq" id="XP_007749165.1">
    <property type="nucleotide sequence ID" value="XM_007750975.1"/>
</dbReference>
<feature type="compositionally biased region" description="Low complexity" evidence="1">
    <location>
        <begin position="20"/>
        <end position="39"/>
    </location>
</feature>
<feature type="compositionally biased region" description="Low complexity" evidence="1">
    <location>
        <begin position="271"/>
        <end position="338"/>
    </location>
</feature>
<name>W9WDR2_9EURO</name>
<dbReference type="GeneID" id="19195092"/>
<comment type="caution">
    <text evidence="2">The sequence shown here is derived from an EMBL/GenBank/DDBJ whole genome shotgun (WGS) entry which is preliminary data.</text>
</comment>
<feature type="region of interest" description="Disordered" evidence="1">
    <location>
        <begin position="1"/>
        <end position="48"/>
    </location>
</feature>
<feature type="compositionally biased region" description="Low complexity" evidence="1">
    <location>
        <begin position="138"/>
        <end position="152"/>
    </location>
</feature>
<dbReference type="EMBL" id="AMGX01000020">
    <property type="protein sequence ID" value="EXJ66247.1"/>
    <property type="molecule type" value="Genomic_DNA"/>
</dbReference>
<dbReference type="OrthoDB" id="4119268at2759"/>
<evidence type="ECO:0000313" key="2">
    <source>
        <dbReference type="EMBL" id="EXJ66247.1"/>
    </source>
</evidence>
<dbReference type="STRING" id="1182543.W9WDR2"/>
<feature type="region of interest" description="Disordered" evidence="1">
    <location>
        <begin position="110"/>
        <end position="152"/>
    </location>
</feature>
<protein>
    <submittedName>
        <fullName evidence="2">Uncharacterized protein</fullName>
    </submittedName>
</protein>
<dbReference type="AlphaFoldDB" id="W9WDR2"/>
<dbReference type="HOGENOM" id="CLU_044095_0_0_1"/>
<gene>
    <name evidence="2" type="ORF">A1O5_10399</name>
</gene>
<evidence type="ECO:0000313" key="3">
    <source>
        <dbReference type="Proteomes" id="UP000019471"/>
    </source>
</evidence>
<sequence>MPNKKSKPNASKGKSPAHPSGPAKAAVSAASTAPEETTPYIPLTLPKPSIDDDFWTKNARAKALILSTLVPGSEAWKIAEPIEIASDIWRALEDHFTPKRMKAWAKQRSSAEASNTMAAVADDGASSGATKSEGEPVNGKLSSSTNSVSSSVVGKSLNNMDKYMDMPKDKLSIPQLDGTTSSALSREVSTNAEDACRALEAFDIADIAKSIAKEFDKQQRVATLPKIQTETTHQSEARPSLEVQQAQSQAQTEFLSQIRSQIQAHATTHGQVKPQPQTQSQAQAQSKTKVQVDAQAQVPAQLQAQPQSQAEVQPQVQSHAQGQSQAPPAPSQPATAAGIPRLSTLTPSGRWKAHPVKHDSYLSEQQALIFARYDEDRKKQIQVAATKVLMQKLPTRDMRLLWAVLYGGEDAPWPGSCSAVIPGVTTLQWQNKSYEMDYKTLGWSWNSKGDEKG</sequence>
<organism evidence="2 3">
    <name type="scientific">Cladophialophora psammophila CBS 110553</name>
    <dbReference type="NCBI Taxonomy" id="1182543"/>
    <lineage>
        <taxon>Eukaryota</taxon>
        <taxon>Fungi</taxon>
        <taxon>Dikarya</taxon>
        <taxon>Ascomycota</taxon>
        <taxon>Pezizomycotina</taxon>
        <taxon>Eurotiomycetes</taxon>
        <taxon>Chaetothyriomycetidae</taxon>
        <taxon>Chaetothyriales</taxon>
        <taxon>Herpotrichiellaceae</taxon>
        <taxon>Cladophialophora</taxon>
    </lineage>
</organism>
<proteinExistence type="predicted"/>
<feature type="compositionally biased region" description="Polar residues" evidence="1">
    <location>
        <begin position="242"/>
        <end position="270"/>
    </location>
</feature>
<dbReference type="eggNOG" id="ENOG502R9HV">
    <property type="taxonomic scope" value="Eukaryota"/>
</dbReference>
<keyword evidence="3" id="KW-1185">Reference proteome</keyword>
<accession>W9WDR2</accession>
<reference evidence="2 3" key="1">
    <citation type="submission" date="2013-03" db="EMBL/GenBank/DDBJ databases">
        <title>The Genome Sequence of Cladophialophora psammophila CBS 110553.</title>
        <authorList>
            <consortium name="The Broad Institute Genomics Platform"/>
            <person name="Cuomo C."/>
            <person name="de Hoog S."/>
            <person name="Gorbushina A."/>
            <person name="Walker B."/>
            <person name="Young S.K."/>
            <person name="Zeng Q."/>
            <person name="Gargeya S."/>
            <person name="Fitzgerald M."/>
            <person name="Haas B."/>
            <person name="Abouelleil A."/>
            <person name="Allen A.W."/>
            <person name="Alvarado L."/>
            <person name="Arachchi H.M."/>
            <person name="Berlin A.M."/>
            <person name="Chapman S.B."/>
            <person name="Gainer-Dewar J."/>
            <person name="Goldberg J."/>
            <person name="Griggs A."/>
            <person name="Gujja S."/>
            <person name="Hansen M."/>
            <person name="Howarth C."/>
            <person name="Imamovic A."/>
            <person name="Ireland A."/>
            <person name="Larimer J."/>
            <person name="McCowan C."/>
            <person name="Murphy C."/>
            <person name="Pearson M."/>
            <person name="Poon T.W."/>
            <person name="Priest M."/>
            <person name="Roberts A."/>
            <person name="Saif S."/>
            <person name="Shea T."/>
            <person name="Sisk P."/>
            <person name="Sykes S."/>
            <person name="Wortman J."/>
            <person name="Nusbaum C."/>
            <person name="Birren B."/>
        </authorList>
    </citation>
    <scope>NUCLEOTIDE SEQUENCE [LARGE SCALE GENOMIC DNA]</scope>
    <source>
        <strain evidence="2 3">CBS 110553</strain>
    </source>
</reference>
<evidence type="ECO:0000256" key="1">
    <source>
        <dbReference type="SAM" id="MobiDB-lite"/>
    </source>
</evidence>
<feature type="compositionally biased region" description="Low complexity" evidence="1">
    <location>
        <begin position="118"/>
        <end position="129"/>
    </location>
</feature>
<dbReference type="Proteomes" id="UP000019471">
    <property type="component" value="Unassembled WGS sequence"/>
</dbReference>